<sequence length="120" mass="13690">MKFLYAKTLNDSFAFSDFLCNLTKIKKDLEKEELGMLVDGILKVEEKLEECIKNCSKEYEKLNQLDKSILKVGAFELLYTNLPKSIVINEAVEIAKEFGDDVSKAIVNAILDCIGEKYER</sequence>
<dbReference type="InterPro" id="IPR035926">
    <property type="entry name" value="NusB-like_sf"/>
</dbReference>
<dbReference type="InterPro" id="IPR006027">
    <property type="entry name" value="NusB_RsmB_TIM44"/>
</dbReference>
<dbReference type="Gene3D" id="1.10.940.10">
    <property type="entry name" value="NusB-like"/>
    <property type="match status" value="1"/>
</dbReference>
<feature type="domain" description="NusB/RsmB/TIM44" evidence="6">
    <location>
        <begin position="28"/>
        <end position="113"/>
    </location>
</feature>
<proteinExistence type="inferred from homology"/>
<evidence type="ECO:0000259" key="6">
    <source>
        <dbReference type="Pfam" id="PF01029"/>
    </source>
</evidence>
<dbReference type="PANTHER" id="PTHR11078">
    <property type="entry name" value="N UTILIZATION SUBSTANCE PROTEIN B-RELATED"/>
    <property type="match status" value="1"/>
</dbReference>
<name>A0A1G6IKP5_9BACT</name>
<evidence type="ECO:0000256" key="5">
    <source>
        <dbReference type="ARBA" id="ARBA00023163"/>
    </source>
</evidence>
<evidence type="ECO:0000256" key="4">
    <source>
        <dbReference type="ARBA" id="ARBA00023015"/>
    </source>
</evidence>
<evidence type="ECO:0000256" key="3">
    <source>
        <dbReference type="ARBA" id="ARBA00022884"/>
    </source>
</evidence>
<evidence type="ECO:0000313" key="8">
    <source>
        <dbReference type="Proteomes" id="UP000199411"/>
    </source>
</evidence>
<dbReference type="GO" id="GO:0003723">
    <property type="term" value="F:RNA binding"/>
    <property type="evidence" value="ECO:0007669"/>
    <property type="project" value="UniProtKB-KW"/>
</dbReference>
<dbReference type="EMBL" id="FMYU01000002">
    <property type="protein sequence ID" value="SDC07077.1"/>
    <property type="molecule type" value="Genomic_DNA"/>
</dbReference>
<dbReference type="SUPFAM" id="SSF48013">
    <property type="entry name" value="NusB-like"/>
    <property type="match status" value="1"/>
</dbReference>
<dbReference type="InterPro" id="IPR011605">
    <property type="entry name" value="NusB_fam"/>
</dbReference>
<organism evidence="7 8">
    <name type="scientific">Desulfurella multipotens</name>
    <dbReference type="NCBI Taxonomy" id="79269"/>
    <lineage>
        <taxon>Bacteria</taxon>
        <taxon>Pseudomonadati</taxon>
        <taxon>Campylobacterota</taxon>
        <taxon>Desulfurellia</taxon>
        <taxon>Desulfurellales</taxon>
        <taxon>Desulfurellaceae</taxon>
        <taxon>Desulfurella</taxon>
    </lineage>
</organism>
<keyword evidence="8" id="KW-1185">Reference proteome</keyword>
<keyword evidence="5" id="KW-0804">Transcription</keyword>
<dbReference type="Proteomes" id="UP000199411">
    <property type="component" value="Unassembled WGS sequence"/>
</dbReference>
<gene>
    <name evidence="7" type="ORF">SAMN05660835_00257</name>
</gene>
<dbReference type="PANTHER" id="PTHR11078:SF3">
    <property type="entry name" value="ANTITERMINATION NUSB DOMAIN-CONTAINING PROTEIN"/>
    <property type="match status" value="1"/>
</dbReference>
<evidence type="ECO:0000256" key="2">
    <source>
        <dbReference type="ARBA" id="ARBA00022814"/>
    </source>
</evidence>
<reference evidence="8" key="1">
    <citation type="submission" date="2016-10" db="EMBL/GenBank/DDBJ databases">
        <authorList>
            <person name="Varghese N."/>
            <person name="Submissions S."/>
        </authorList>
    </citation>
    <scope>NUCLEOTIDE SEQUENCE [LARGE SCALE GENOMIC DNA]</scope>
    <source>
        <strain evidence="8">DSM 8415</strain>
    </source>
</reference>
<keyword evidence="4" id="KW-0805">Transcription regulation</keyword>
<dbReference type="GO" id="GO:0006353">
    <property type="term" value="P:DNA-templated transcription termination"/>
    <property type="evidence" value="ECO:0007669"/>
    <property type="project" value="InterPro"/>
</dbReference>
<dbReference type="GO" id="GO:0005829">
    <property type="term" value="C:cytosol"/>
    <property type="evidence" value="ECO:0007669"/>
    <property type="project" value="TreeGrafter"/>
</dbReference>
<evidence type="ECO:0000313" key="7">
    <source>
        <dbReference type="EMBL" id="SDC07077.1"/>
    </source>
</evidence>
<evidence type="ECO:0000256" key="1">
    <source>
        <dbReference type="ARBA" id="ARBA00005952"/>
    </source>
</evidence>
<keyword evidence="3" id="KW-0694">RNA-binding</keyword>
<keyword evidence="2" id="KW-0889">Transcription antitermination</keyword>
<dbReference type="AlphaFoldDB" id="A0A1G6IKP5"/>
<dbReference type="Pfam" id="PF01029">
    <property type="entry name" value="NusB"/>
    <property type="match status" value="1"/>
</dbReference>
<dbReference type="GO" id="GO:0031564">
    <property type="term" value="P:transcription antitermination"/>
    <property type="evidence" value="ECO:0007669"/>
    <property type="project" value="UniProtKB-KW"/>
</dbReference>
<accession>A0A1G6IKP5</accession>
<protein>
    <submittedName>
        <fullName evidence="7">NusB antitermination factor</fullName>
    </submittedName>
</protein>
<comment type="similarity">
    <text evidence="1">Belongs to the NusB family.</text>
</comment>